<feature type="compositionally biased region" description="Basic and acidic residues" evidence="1">
    <location>
        <begin position="471"/>
        <end position="498"/>
    </location>
</feature>
<feature type="compositionally biased region" description="Acidic residues" evidence="1">
    <location>
        <begin position="384"/>
        <end position="393"/>
    </location>
</feature>
<dbReference type="EMBL" id="BAAATZ010000002">
    <property type="protein sequence ID" value="GAA2719641.1"/>
    <property type="molecule type" value="Genomic_DNA"/>
</dbReference>
<proteinExistence type="predicted"/>
<keyword evidence="3" id="KW-1185">Reference proteome</keyword>
<dbReference type="Proteomes" id="UP001501842">
    <property type="component" value="Unassembled WGS sequence"/>
</dbReference>
<sequence>MAPLVTMLGAGVPAQAKAAAAPQITPASGSVITSSSVTIRVKSAAGGGTLHVDGRPVATGKNKWLTYTINGKTTPNGTVKVKLDALIPWDEASSTFRMAVPASAPSGVTASVTANNKVTVKWNKGTEPDLTGYTLSGDIGSKSISAGSCGAQCSVTLAAGPSASGQATIQVVAKRSGAAASGATTRTVRLKGTGQPQTGNDNNSGPAPAPGPSTYTWPEQSQGPALPSVAPNPDGFSTESPGVITYPTPTDPEVLDPSVVSMDSTTGLTGTLADESLQWGKSMAIALVLLLCAAHLGTWTRRLRMARVTGPGGPRVVTGSAHARVEANRLHIEAALAAARGAGEGSSDEDEKGARKPKRGGRFKKGKAEPESPELSSIVRTADPDQDFPDELNLEYTPKSTFGADTTSTTDENEAADPDVTAFDLDRTGIDGPDPDEPETTIFDRSEQDPDGAPKADEKTDAALAALIELAKADAPESAQDPKDPSEEAGDRTEVLEHPRRRRGLFRR</sequence>
<dbReference type="InterPro" id="IPR013783">
    <property type="entry name" value="Ig-like_fold"/>
</dbReference>
<evidence type="ECO:0000313" key="2">
    <source>
        <dbReference type="EMBL" id="GAA2719641.1"/>
    </source>
</evidence>
<feature type="region of interest" description="Disordered" evidence="1">
    <location>
        <begin position="177"/>
        <end position="254"/>
    </location>
</feature>
<feature type="compositionally biased region" description="Basic residues" evidence="1">
    <location>
        <begin position="499"/>
        <end position="508"/>
    </location>
</feature>
<evidence type="ECO:0000256" key="1">
    <source>
        <dbReference type="SAM" id="MobiDB-lite"/>
    </source>
</evidence>
<evidence type="ECO:0000313" key="3">
    <source>
        <dbReference type="Proteomes" id="UP001501842"/>
    </source>
</evidence>
<feature type="region of interest" description="Disordered" evidence="1">
    <location>
        <begin position="339"/>
        <end position="508"/>
    </location>
</feature>
<comment type="caution">
    <text evidence="2">The sequence shown here is derived from an EMBL/GenBank/DDBJ whole genome shotgun (WGS) entry which is preliminary data.</text>
</comment>
<protein>
    <recommendedName>
        <fullName evidence="4">Fibronectin type-III domain-containing protein</fullName>
    </recommendedName>
</protein>
<reference evidence="2 3" key="1">
    <citation type="journal article" date="2019" name="Int. J. Syst. Evol. Microbiol.">
        <title>The Global Catalogue of Microorganisms (GCM) 10K type strain sequencing project: providing services to taxonomists for standard genome sequencing and annotation.</title>
        <authorList>
            <consortium name="The Broad Institute Genomics Platform"/>
            <consortium name="The Broad Institute Genome Sequencing Center for Infectious Disease"/>
            <person name="Wu L."/>
            <person name="Ma J."/>
        </authorList>
    </citation>
    <scope>NUCLEOTIDE SEQUENCE [LARGE SCALE GENOMIC DNA]</scope>
    <source>
        <strain evidence="2 3">JCM 8201</strain>
    </source>
</reference>
<organism evidence="2 3">
    <name type="scientific">Actinocorallia aurantiaca</name>
    <dbReference type="NCBI Taxonomy" id="46204"/>
    <lineage>
        <taxon>Bacteria</taxon>
        <taxon>Bacillati</taxon>
        <taxon>Actinomycetota</taxon>
        <taxon>Actinomycetes</taxon>
        <taxon>Streptosporangiales</taxon>
        <taxon>Thermomonosporaceae</taxon>
        <taxon>Actinocorallia</taxon>
    </lineage>
</organism>
<feature type="compositionally biased region" description="Basic residues" evidence="1">
    <location>
        <begin position="355"/>
        <end position="365"/>
    </location>
</feature>
<feature type="compositionally biased region" description="Polar residues" evidence="1">
    <location>
        <begin position="398"/>
        <end position="410"/>
    </location>
</feature>
<dbReference type="Gene3D" id="2.60.40.10">
    <property type="entry name" value="Immunoglobulins"/>
    <property type="match status" value="1"/>
</dbReference>
<name>A0ABN3TV72_9ACTN</name>
<feature type="compositionally biased region" description="Basic and acidic residues" evidence="1">
    <location>
        <begin position="442"/>
        <end position="461"/>
    </location>
</feature>
<feature type="compositionally biased region" description="Low complexity" evidence="1">
    <location>
        <begin position="177"/>
        <end position="187"/>
    </location>
</feature>
<feature type="compositionally biased region" description="Polar residues" evidence="1">
    <location>
        <begin position="194"/>
        <end position="205"/>
    </location>
</feature>
<feature type="compositionally biased region" description="Polar residues" evidence="1">
    <location>
        <begin position="213"/>
        <end position="223"/>
    </location>
</feature>
<gene>
    <name evidence="2" type="ORF">GCM10010439_05710</name>
</gene>
<evidence type="ECO:0008006" key="4">
    <source>
        <dbReference type="Google" id="ProtNLM"/>
    </source>
</evidence>
<accession>A0ABN3TV72</accession>